<accession>A0A8H2WXY2</accession>
<comment type="caution">
    <text evidence="1">The sequence shown here is derived from an EMBL/GenBank/DDBJ whole genome shotgun (WGS) entry which is preliminary data.</text>
</comment>
<evidence type="ECO:0000313" key="2">
    <source>
        <dbReference type="Proteomes" id="UP000663831"/>
    </source>
</evidence>
<name>A0A8H2WXY2_9AGAM</name>
<sequence>MPVSSHPRWGNPFEIYGSFVNPCRLTLSVDSELAGLQAMKRISGLAAQTFTSNQTSSKSDIDISEIISALRLAQDPATIRHLTNPPVISGCIQLMRIVICPGEEVSSPFSYEYGYLCFKLLTIVLNTCLFERWGKLDEMAARTAQCPLMEIDTIYSIMLSSGVLKLFQTIFNSGDCDWILGWSDPTNSHQPQSLISHSDLSALLRLLWDDRKLFMQLSRIDTSTQYELSGVFFLMWRFVTQYGATEGHSDPNSKTPKAMLYELSLRYMLVADECQRAAMFRVSANITCGPEWTENAKHVDAEDSRFILTAFIQLLSNGSISGLQPKQEPYMILRLVPLCVDLDSQDLLPEVARCTLEYAWSVLIEQPSEAQFVIFFAPVFGCLYTLINPYYNLPRPTALSATTLLELVRIMHEYDLLDFTARAMVRLHTTRSDDYDNVTNLIKDAIFHFFGMLTDLTSKEQLEDCFIGYVPEWWKFNNYLFVAAYGLDNQPASDQKYYNLCMKIWHQIGTDLGLERAIDQYGSLQCASNRCPRAYLRGGVRFGCAGCGRKLYCGNWCQAIILPCSGAGI</sequence>
<dbReference type="Proteomes" id="UP000663831">
    <property type="component" value="Unassembled WGS sequence"/>
</dbReference>
<dbReference type="AlphaFoldDB" id="A0A8H2WXY2"/>
<reference evidence="1" key="1">
    <citation type="submission" date="2021-01" db="EMBL/GenBank/DDBJ databases">
        <authorList>
            <person name="Kaushik A."/>
        </authorList>
    </citation>
    <scope>NUCLEOTIDE SEQUENCE</scope>
    <source>
        <strain evidence="1">AG3-1AP</strain>
    </source>
</reference>
<dbReference type="EMBL" id="CAJMWV010000741">
    <property type="protein sequence ID" value="CAE6412725.1"/>
    <property type="molecule type" value="Genomic_DNA"/>
</dbReference>
<gene>
    <name evidence="1" type="ORF">RDB_LOCUS23733</name>
</gene>
<protein>
    <recommendedName>
        <fullName evidence="3">MYND-type domain-containing protein</fullName>
    </recommendedName>
</protein>
<organism evidence="1 2">
    <name type="scientific">Rhizoctonia solani</name>
    <dbReference type="NCBI Taxonomy" id="456999"/>
    <lineage>
        <taxon>Eukaryota</taxon>
        <taxon>Fungi</taxon>
        <taxon>Dikarya</taxon>
        <taxon>Basidiomycota</taxon>
        <taxon>Agaricomycotina</taxon>
        <taxon>Agaricomycetes</taxon>
        <taxon>Cantharellales</taxon>
        <taxon>Ceratobasidiaceae</taxon>
        <taxon>Rhizoctonia</taxon>
    </lineage>
</organism>
<evidence type="ECO:0000313" key="1">
    <source>
        <dbReference type="EMBL" id="CAE6412725.1"/>
    </source>
</evidence>
<evidence type="ECO:0008006" key="3">
    <source>
        <dbReference type="Google" id="ProtNLM"/>
    </source>
</evidence>
<proteinExistence type="predicted"/>